<sequence length="99" mass="10900">MPAETGGFDRGRSQHGCECRGEAWTTQTREAPKEPWRERCGNARRRESPRAHQARRKSMCACFAHATAGYTAARALVVHAVRSASGHGARPSRRSAPPM</sequence>
<gene>
    <name evidence="2" type="ORF">TCNE_LOCUS17273</name>
</gene>
<evidence type="ECO:0000313" key="3">
    <source>
        <dbReference type="Proteomes" id="UP000050794"/>
    </source>
</evidence>
<dbReference type="Proteomes" id="UP000050794">
    <property type="component" value="Unassembled WGS sequence"/>
</dbReference>
<dbReference type="WBParaSite" id="TCNE_0001727501-mRNA-1">
    <property type="protein sequence ID" value="TCNE_0001727501-mRNA-1"/>
    <property type="gene ID" value="TCNE_0001727501"/>
</dbReference>
<feature type="compositionally biased region" description="Basic and acidic residues" evidence="1">
    <location>
        <begin position="30"/>
        <end position="50"/>
    </location>
</feature>
<evidence type="ECO:0000256" key="1">
    <source>
        <dbReference type="SAM" id="MobiDB-lite"/>
    </source>
</evidence>
<accession>A0A183V954</accession>
<dbReference type="AlphaFoldDB" id="A0A183V954"/>
<dbReference type="EMBL" id="UYWY01024295">
    <property type="protein sequence ID" value="VDM48594.1"/>
    <property type="molecule type" value="Genomic_DNA"/>
</dbReference>
<protein>
    <submittedName>
        <fullName evidence="2 4">Uncharacterized protein</fullName>
    </submittedName>
</protein>
<reference evidence="2 3" key="2">
    <citation type="submission" date="2018-11" db="EMBL/GenBank/DDBJ databases">
        <authorList>
            <consortium name="Pathogen Informatics"/>
        </authorList>
    </citation>
    <scope>NUCLEOTIDE SEQUENCE [LARGE SCALE GENOMIC DNA]</scope>
</reference>
<reference evidence="4" key="1">
    <citation type="submission" date="2016-06" db="UniProtKB">
        <authorList>
            <consortium name="WormBaseParasite"/>
        </authorList>
    </citation>
    <scope>IDENTIFICATION</scope>
</reference>
<evidence type="ECO:0000313" key="4">
    <source>
        <dbReference type="WBParaSite" id="TCNE_0001727501-mRNA-1"/>
    </source>
</evidence>
<evidence type="ECO:0000313" key="2">
    <source>
        <dbReference type="EMBL" id="VDM48594.1"/>
    </source>
</evidence>
<feature type="region of interest" description="Disordered" evidence="1">
    <location>
        <begin position="1"/>
        <end position="57"/>
    </location>
</feature>
<name>A0A183V954_TOXCA</name>
<proteinExistence type="predicted"/>
<organism evidence="3 4">
    <name type="scientific">Toxocara canis</name>
    <name type="common">Canine roundworm</name>
    <dbReference type="NCBI Taxonomy" id="6265"/>
    <lineage>
        <taxon>Eukaryota</taxon>
        <taxon>Metazoa</taxon>
        <taxon>Ecdysozoa</taxon>
        <taxon>Nematoda</taxon>
        <taxon>Chromadorea</taxon>
        <taxon>Rhabditida</taxon>
        <taxon>Spirurina</taxon>
        <taxon>Ascaridomorpha</taxon>
        <taxon>Ascaridoidea</taxon>
        <taxon>Toxocaridae</taxon>
        <taxon>Toxocara</taxon>
    </lineage>
</organism>
<keyword evidence="3" id="KW-1185">Reference proteome</keyword>
<feature type="compositionally biased region" description="Basic and acidic residues" evidence="1">
    <location>
        <begin position="7"/>
        <end position="21"/>
    </location>
</feature>